<dbReference type="CTD" id="20203715"/>
<keyword evidence="3" id="KW-1185">Reference proteome</keyword>
<reference evidence="3" key="1">
    <citation type="submission" date="2012-12" db="EMBL/GenBank/DDBJ databases">
        <authorList>
            <person name="Hellsten U."/>
            <person name="Grimwood J."/>
            <person name="Chapman J.A."/>
            <person name="Shapiro H."/>
            <person name="Aerts A."/>
            <person name="Otillar R.P."/>
            <person name="Terry A.Y."/>
            <person name="Boore J.L."/>
            <person name="Simakov O."/>
            <person name="Marletaz F."/>
            <person name="Cho S.-J."/>
            <person name="Edsinger-Gonzales E."/>
            <person name="Havlak P."/>
            <person name="Kuo D.-H."/>
            <person name="Larsson T."/>
            <person name="Lv J."/>
            <person name="Arendt D."/>
            <person name="Savage R."/>
            <person name="Osoegawa K."/>
            <person name="de Jong P."/>
            <person name="Lindberg D.R."/>
            <person name="Seaver E.C."/>
            <person name="Weisblat D.A."/>
            <person name="Putnam N.H."/>
            <person name="Grigoriev I.V."/>
            <person name="Rokhsar D.S."/>
        </authorList>
    </citation>
    <scope>NUCLEOTIDE SEQUENCE</scope>
</reference>
<name>T1F4G6_HELRO</name>
<organism evidence="2 3">
    <name type="scientific">Helobdella robusta</name>
    <name type="common">Californian leech</name>
    <dbReference type="NCBI Taxonomy" id="6412"/>
    <lineage>
        <taxon>Eukaryota</taxon>
        <taxon>Metazoa</taxon>
        <taxon>Spiralia</taxon>
        <taxon>Lophotrochozoa</taxon>
        <taxon>Annelida</taxon>
        <taxon>Clitellata</taxon>
        <taxon>Hirudinea</taxon>
        <taxon>Rhynchobdellida</taxon>
        <taxon>Glossiphoniidae</taxon>
        <taxon>Helobdella</taxon>
    </lineage>
</organism>
<dbReference type="HOGENOM" id="CLU_1817878_0_0_1"/>
<accession>T1F4G6</accession>
<proteinExistence type="predicted"/>
<dbReference type="KEGG" id="hro:HELRODRAFT_171618"/>
<reference evidence="2" key="3">
    <citation type="submission" date="2015-06" db="UniProtKB">
        <authorList>
            <consortium name="EnsemblMetazoa"/>
        </authorList>
    </citation>
    <scope>IDENTIFICATION</scope>
</reference>
<sequence>MAGGNGGMFEGEIVMPDIKKNKFRGEEGLAQLLWDQIRIGSTDTLHDNRVRRRYGTWEICNIKKKNNYTRKGCLLCMFNSNKATVHNDNNVSINNNISSINNNINNNNNIINNNINSINNNNNNINNSHNLNDINDKMVGER</sequence>
<dbReference type="EnsemblMetazoa" id="HelroT171618">
    <property type="protein sequence ID" value="HelroP171618"/>
    <property type="gene ID" value="HelroG171618"/>
</dbReference>
<dbReference type="RefSeq" id="XP_009016572.1">
    <property type="nucleotide sequence ID" value="XM_009018324.1"/>
</dbReference>
<dbReference type="InParanoid" id="T1F4G6"/>
<evidence type="ECO:0000313" key="3">
    <source>
        <dbReference type="Proteomes" id="UP000015101"/>
    </source>
</evidence>
<evidence type="ECO:0000313" key="2">
    <source>
        <dbReference type="EnsemblMetazoa" id="HelroP171618"/>
    </source>
</evidence>
<reference evidence="1 3" key="2">
    <citation type="journal article" date="2013" name="Nature">
        <title>Insights into bilaterian evolution from three spiralian genomes.</title>
        <authorList>
            <person name="Simakov O."/>
            <person name="Marletaz F."/>
            <person name="Cho S.J."/>
            <person name="Edsinger-Gonzales E."/>
            <person name="Havlak P."/>
            <person name="Hellsten U."/>
            <person name="Kuo D.H."/>
            <person name="Larsson T."/>
            <person name="Lv J."/>
            <person name="Arendt D."/>
            <person name="Savage R."/>
            <person name="Osoegawa K."/>
            <person name="de Jong P."/>
            <person name="Grimwood J."/>
            <person name="Chapman J.A."/>
            <person name="Shapiro H."/>
            <person name="Aerts A."/>
            <person name="Otillar R.P."/>
            <person name="Terry A.Y."/>
            <person name="Boore J.L."/>
            <person name="Grigoriev I.V."/>
            <person name="Lindberg D.R."/>
            <person name="Seaver E.C."/>
            <person name="Weisblat D.A."/>
            <person name="Putnam N.H."/>
            <person name="Rokhsar D.S."/>
        </authorList>
    </citation>
    <scope>NUCLEOTIDE SEQUENCE</scope>
</reference>
<gene>
    <name evidence="2" type="primary">20203715</name>
    <name evidence="1" type="ORF">HELRODRAFT_171618</name>
</gene>
<dbReference type="AlphaFoldDB" id="T1F4G6"/>
<dbReference type="EMBL" id="AMQM01003905">
    <property type="status" value="NOT_ANNOTATED_CDS"/>
    <property type="molecule type" value="Genomic_DNA"/>
</dbReference>
<evidence type="ECO:0000313" key="1">
    <source>
        <dbReference type="EMBL" id="ESO05257.1"/>
    </source>
</evidence>
<dbReference type="EMBL" id="KB096365">
    <property type="protein sequence ID" value="ESO05257.1"/>
    <property type="molecule type" value="Genomic_DNA"/>
</dbReference>
<dbReference type="Proteomes" id="UP000015101">
    <property type="component" value="Unassembled WGS sequence"/>
</dbReference>
<dbReference type="GeneID" id="20203715"/>
<protein>
    <submittedName>
        <fullName evidence="1 2">Uncharacterized protein</fullName>
    </submittedName>
</protein>